<dbReference type="Pfam" id="PF12788">
    <property type="entry name" value="YmaF"/>
    <property type="match status" value="1"/>
</dbReference>
<name>A0A5C6W2H8_9BACI</name>
<dbReference type="EMBL" id="VOQF01000004">
    <property type="protein sequence ID" value="TXC91572.1"/>
    <property type="molecule type" value="Genomic_DNA"/>
</dbReference>
<dbReference type="Proteomes" id="UP000321363">
    <property type="component" value="Unassembled WGS sequence"/>
</dbReference>
<dbReference type="InterPro" id="IPR024307">
    <property type="entry name" value="YmaF"/>
</dbReference>
<accession>A0A5C6W2H8</accession>
<gene>
    <name evidence="1" type="ORF">FS935_08015</name>
</gene>
<protein>
    <recommendedName>
        <fullName evidence="3">YmaF family protein</fullName>
    </recommendedName>
</protein>
<evidence type="ECO:0008006" key="3">
    <source>
        <dbReference type="Google" id="ProtNLM"/>
    </source>
</evidence>
<evidence type="ECO:0000313" key="1">
    <source>
        <dbReference type="EMBL" id="TXC91572.1"/>
    </source>
</evidence>
<evidence type="ECO:0000313" key="2">
    <source>
        <dbReference type="Proteomes" id="UP000321363"/>
    </source>
</evidence>
<organism evidence="1 2">
    <name type="scientific">Metabacillus litoralis</name>
    <dbReference type="NCBI Taxonomy" id="152268"/>
    <lineage>
        <taxon>Bacteria</taxon>
        <taxon>Bacillati</taxon>
        <taxon>Bacillota</taxon>
        <taxon>Bacilli</taxon>
        <taxon>Bacillales</taxon>
        <taxon>Bacillaceae</taxon>
        <taxon>Metabacillus</taxon>
    </lineage>
</organism>
<dbReference type="RefSeq" id="WP_146947336.1">
    <property type="nucleotide sequence ID" value="NZ_VOQF01000004.1"/>
</dbReference>
<keyword evidence="2" id="KW-1185">Reference proteome</keyword>
<sequence length="132" mass="15799">MNMRIGQIKPHHAHRYFTRTTIDNGHYHFVEGFTRMVNGNALDQHFHLFRGITSYENNHYHRYYGKTGPAIPMENGDHYHLIENRTYYNYDQPLEVEFGGVLYSEEERPKHDHNFKGNTFETVGYDPFLFQN</sequence>
<reference evidence="1 2" key="1">
    <citation type="journal article" date="2005" name="Int. J. Syst. Evol. Microbiol.">
        <title>Bacillus litoralis sp. nov., isolated from a tidal flat of the Yellow Sea in Korea.</title>
        <authorList>
            <person name="Yoon J.H."/>
            <person name="Oh T.K."/>
        </authorList>
    </citation>
    <scope>NUCLEOTIDE SEQUENCE [LARGE SCALE GENOMIC DNA]</scope>
    <source>
        <strain evidence="1 2">SW-211</strain>
    </source>
</reference>
<proteinExistence type="predicted"/>
<dbReference type="AlphaFoldDB" id="A0A5C6W2H8"/>
<comment type="caution">
    <text evidence="1">The sequence shown here is derived from an EMBL/GenBank/DDBJ whole genome shotgun (WGS) entry which is preliminary data.</text>
</comment>
<dbReference type="OrthoDB" id="2967209at2"/>